<dbReference type="Pfam" id="PF00534">
    <property type="entry name" value="Glycos_transf_1"/>
    <property type="match status" value="1"/>
</dbReference>
<dbReference type="SUPFAM" id="SSF53756">
    <property type="entry name" value="UDP-Glycosyltransferase/glycogen phosphorylase"/>
    <property type="match status" value="1"/>
</dbReference>
<sequence>MYLIIEKELENISGGNLYNKQLVSVLSEWGIGVCVYKLNSEIKFEQWLSSLLPHSVIILDSIVGEPFVRVLKKRHYNFKIVYLCHLPMGLRLNAGKSQKVVLLNAEKQILKWSEFTICTSEFTEKYLQRLHESFISVVLKPQVGVPRAQLRVRRKKTTCNDDALNILCVGNIHVGKGQLKVIQGLLDFTDVPWNITFIAGQYFSDTDYLSEIQSIVDQLGLQSRVRLRFDLSGELLWEEYQQASVFVSLTEFETYGMALAEACSFGLPIVVNDVGGVRESTNKDSTVYLSNDKQSFTRCLRRIFYEPMFFENLKIAALKNADALNVRLDEHQASCAELRSRLSCLN</sequence>
<dbReference type="PANTHER" id="PTHR45947:SF3">
    <property type="entry name" value="SULFOQUINOVOSYL TRANSFERASE SQD2"/>
    <property type="match status" value="1"/>
</dbReference>
<dbReference type="InterPro" id="IPR001296">
    <property type="entry name" value="Glyco_trans_1"/>
</dbReference>
<proteinExistence type="predicted"/>
<dbReference type="Gene3D" id="3.40.50.2000">
    <property type="entry name" value="Glycogen Phosphorylase B"/>
    <property type="match status" value="2"/>
</dbReference>
<gene>
    <name evidence="2" type="ORF">GCM10007852_22230</name>
</gene>
<protein>
    <recommendedName>
        <fullName evidence="1">Glycosyl transferase family 1 domain-containing protein</fullName>
    </recommendedName>
</protein>
<name>A0AA37WKV5_9ALTE</name>
<reference evidence="2" key="2">
    <citation type="submission" date="2023-01" db="EMBL/GenBank/DDBJ databases">
        <title>Draft genome sequence of Agaribacter marinus strain NBRC 110023.</title>
        <authorList>
            <person name="Sun Q."/>
            <person name="Mori K."/>
        </authorList>
    </citation>
    <scope>NUCLEOTIDE SEQUENCE</scope>
    <source>
        <strain evidence="2">NBRC 110023</strain>
    </source>
</reference>
<accession>A0AA37WKV5</accession>
<reference evidence="2" key="1">
    <citation type="journal article" date="2014" name="Int. J. Syst. Evol. Microbiol.">
        <title>Complete genome sequence of Corynebacterium casei LMG S-19264T (=DSM 44701T), isolated from a smear-ripened cheese.</title>
        <authorList>
            <consortium name="US DOE Joint Genome Institute (JGI-PGF)"/>
            <person name="Walter F."/>
            <person name="Albersmeier A."/>
            <person name="Kalinowski J."/>
            <person name="Ruckert C."/>
        </authorList>
    </citation>
    <scope>NUCLEOTIDE SEQUENCE</scope>
    <source>
        <strain evidence="2">NBRC 110023</strain>
    </source>
</reference>
<evidence type="ECO:0000313" key="2">
    <source>
        <dbReference type="EMBL" id="GLR71315.1"/>
    </source>
</evidence>
<dbReference type="AlphaFoldDB" id="A0AA37WKV5"/>
<keyword evidence="3" id="KW-1185">Reference proteome</keyword>
<feature type="domain" description="Glycosyl transferase family 1" evidence="1">
    <location>
        <begin position="154"/>
        <end position="303"/>
    </location>
</feature>
<dbReference type="CDD" id="cd03801">
    <property type="entry name" value="GT4_PimA-like"/>
    <property type="match status" value="1"/>
</dbReference>
<organism evidence="2 3">
    <name type="scientific">Agaribacter marinus</name>
    <dbReference type="NCBI Taxonomy" id="1431249"/>
    <lineage>
        <taxon>Bacteria</taxon>
        <taxon>Pseudomonadati</taxon>
        <taxon>Pseudomonadota</taxon>
        <taxon>Gammaproteobacteria</taxon>
        <taxon>Alteromonadales</taxon>
        <taxon>Alteromonadaceae</taxon>
        <taxon>Agaribacter</taxon>
    </lineage>
</organism>
<evidence type="ECO:0000313" key="3">
    <source>
        <dbReference type="Proteomes" id="UP001156601"/>
    </source>
</evidence>
<evidence type="ECO:0000259" key="1">
    <source>
        <dbReference type="Pfam" id="PF00534"/>
    </source>
</evidence>
<comment type="caution">
    <text evidence="2">The sequence shown here is derived from an EMBL/GenBank/DDBJ whole genome shotgun (WGS) entry which is preliminary data.</text>
</comment>
<dbReference type="PANTHER" id="PTHR45947">
    <property type="entry name" value="SULFOQUINOVOSYL TRANSFERASE SQD2"/>
    <property type="match status" value="1"/>
</dbReference>
<dbReference type="Proteomes" id="UP001156601">
    <property type="component" value="Unassembled WGS sequence"/>
</dbReference>
<dbReference type="InterPro" id="IPR050194">
    <property type="entry name" value="Glycosyltransferase_grp1"/>
</dbReference>
<dbReference type="GO" id="GO:0016757">
    <property type="term" value="F:glycosyltransferase activity"/>
    <property type="evidence" value="ECO:0007669"/>
    <property type="project" value="InterPro"/>
</dbReference>
<dbReference type="RefSeq" id="WP_284217675.1">
    <property type="nucleotide sequence ID" value="NZ_BSOT01000006.1"/>
</dbReference>
<dbReference type="EMBL" id="BSOT01000006">
    <property type="protein sequence ID" value="GLR71315.1"/>
    <property type="molecule type" value="Genomic_DNA"/>
</dbReference>